<dbReference type="AlphaFoldDB" id="A0A1F4VRJ3"/>
<accession>A0A1F4VRJ3</accession>
<feature type="transmembrane region" description="Helical" evidence="6">
    <location>
        <begin position="12"/>
        <end position="33"/>
    </location>
</feature>
<evidence type="ECO:0000313" key="8">
    <source>
        <dbReference type="Proteomes" id="UP000178964"/>
    </source>
</evidence>
<evidence type="ECO:0000256" key="5">
    <source>
        <dbReference type="ARBA" id="ARBA00023136"/>
    </source>
</evidence>
<evidence type="ECO:0000313" key="7">
    <source>
        <dbReference type="EMBL" id="OGC59817.1"/>
    </source>
</evidence>
<dbReference type="GO" id="GO:0005886">
    <property type="term" value="C:plasma membrane"/>
    <property type="evidence" value="ECO:0007669"/>
    <property type="project" value="UniProtKB-SubCell"/>
</dbReference>
<dbReference type="Proteomes" id="UP000178964">
    <property type="component" value="Unassembled WGS sequence"/>
</dbReference>
<feature type="transmembrane region" description="Helical" evidence="6">
    <location>
        <begin position="395"/>
        <end position="417"/>
    </location>
</feature>
<evidence type="ECO:0000256" key="2">
    <source>
        <dbReference type="ARBA" id="ARBA00022475"/>
    </source>
</evidence>
<feature type="transmembrane region" description="Helical" evidence="6">
    <location>
        <begin position="170"/>
        <end position="192"/>
    </location>
</feature>
<dbReference type="Pfam" id="PF01943">
    <property type="entry name" value="Polysacc_synt"/>
    <property type="match status" value="1"/>
</dbReference>
<feature type="transmembrane region" description="Helical" evidence="6">
    <location>
        <begin position="259"/>
        <end position="283"/>
    </location>
</feature>
<name>A0A1F4VRJ3_UNCKA</name>
<proteinExistence type="predicted"/>
<dbReference type="PANTHER" id="PTHR30250:SF11">
    <property type="entry name" value="O-ANTIGEN TRANSPORTER-RELATED"/>
    <property type="match status" value="1"/>
</dbReference>
<organism evidence="7 8">
    <name type="scientific">candidate division WWE3 bacterium RIFCSPLOWO2_01_FULL_42_11</name>
    <dbReference type="NCBI Taxonomy" id="1802627"/>
    <lineage>
        <taxon>Bacteria</taxon>
        <taxon>Katanobacteria</taxon>
    </lineage>
</organism>
<evidence type="ECO:0008006" key="9">
    <source>
        <dbReference type="Google" id="ProtNLM"/>
    </source>
</evidence>
<feature type="transmembrane region" description="Helical" evidence="6">
    <location>
        <begin position="212"/>
        <end position="230"/>
    </location>
</feature>
<feature type="transmembrane region" description="Helical" evidence="6">
    <location>
        <begin position="39"/>
        <end position="62"/>
    </location>
</feature>
<dbReference type="STRING" id="1802627.A3A70_03100"/>
<evidence type="ECO:0000256" key="4">
    <source>
        <dbReference type="ARBA" id="ARBA00022989"/>
    </source>
</evidence>
<comment type="caution">
    <text evidence="7">The sequence shown here is derived from an EMBL/GenBank/DDBJ whole genome shotgun (WGS) entry which is preliminary data.</text>
</comment>
<reference evidence="7 8" key="1">
    <citation type="journal article" date="2016" name="Nat. Commun.">
        <title>Thousands of microbial genomes shed light on interconnected biogeochemical processes in an aquifer system.</title>
        <authorList>
            <person name="Anantharaman K."/>
            <person name="Brown C.T."/>
            <person name="Hug L.A."/>
            <person name="Sharon I."/>
            <person name="Castelle C.J."/>
            <person name="Probst A.J."/>
            <person name="Thomas B.C."/>
            <person name="Singh A."/>
            <person name="Wilkins M.J."/>
            <person name="Karaoz U."/>
            <person name="Brodie E.L."/>
            <person name="Williams K.H."/>
            <person name="Hubbard S.S."/>
            <person name="Banfield J.F."/>
        </authorList>
    </citation>
    <scope>NUCLEOTIDE SEQUENCE [LARGE SCALE GENOMIC DNA]</scope>
</reference>
<feature type="transmembrane region" description="Helical" evidence="6">
    <location>
        <begin position="295"/>
        <end position="322"/>
    </location>
</feature>
<comment type="subcellular location">
    <subcellularLocation>
        <location evidence="1">Cell membrane</location>
        <topology evidence="1">Multi-pass membrane protein</topology>
    </subcellularLocation>
</comment>
<evidence type="ECO:0000256" key="1">
    <source>
        <dbReference type="ARBA" id="ARBA00004651"/>
    </source>
</evidence>
<protein>
    <recommendedName>
        <fullName evidence="9">Polysaccharide biosynthesis protein C-terminal domain-containing protein</fullName>
    </recommendedName>
</protein>
<dbReference type="InterPro" id="IPR050833">
    <property type="entry name" value="Poly_Biosynth_Transport"/>
</dbReference>
<dbReference type="PANTHER" id="PTHR30250">
    <property type="entry name" value="PST FAMILY PREDICTED COLANIC ACID TRANSPORTER"/>
    <property type="match status" value="1"/>
</dbReference>
<keyword evidence="3 6" id="KW-0812">Transmembrane</keyword>
<evidence type="ECO:0000256" key="3">
    <source>
        <dbReference type="ARBA" id="ARBA00022692"/>
    </source>
</evidence>
<gene>
    <name evidence="7" type="ORF">A3A70_03100</name>
</gene>
<feature type="transmembrane region" description="Helical" evidence="6">
    <location>
        <begin position="83"/>
        <end position="105"/>
    </location>
</feature>
<dbReference type="EMBL" id="MEVK01000007">
    <property type="protein sequence ID" value="OGC59817.1"/>
    <property type="molecule type" value="Genomic_DNA"/>
</dbReference>
<sequence>MSNKSLVISNTAAQMIGKFVSMSVTILATTLIARTLGKAGYGQFTLIMQFSAFFYILADFGLNSVAAREIKSVQDRRDILKNLAVLRLGISLVLILIGFVALLFLPYNRLVSLGIILSLTTIITNSLTITLNLYFQMTFQYAKAMISTIISSTFLLIFILWVYFTSPPDALLMYVTGYVVAGLIMVLASLVLFGKEINFLRSSVSRARMRELLILSLPLGLMFIFSQIHGKADVFLLSVLKLPDTSSLNRNETLGVYGLAYKIFEVVLVFSTFFMSATYPILLTKSENLKELYRTYRMIVLFLALIGLLSMGGIYVFAPAVISLLGGFGFQDSILILRLLGLGLPIFFVSSATQWFILAIRRERTLPIIYAIGATITVLSNLILIPRYSYLSPAILTWMVEYLILLMMVGVVTKHYLSYVK</sequence>
<feature type="transmembrane region" description="Helical" evidence="6">
    <location>
        <begin position="368"/>
        <end position="389"/>
    </location>
</feature>
<keyword evidence="2" id="KW-1003">Cell membrane</keyword>
<feature type="transmembrane region" description="Helical" evidence="6">
    <location>
        <begin position="144"/>
        <end position="164"/>
    </location>
</feature>
<feature type="transmembrane region" description="Helical" evidence="6">
    <location>
        <begin position="111"/>
        <end position="135"/>
    </location>
</feature>
<feature type="transmembrane region" description="Helical" evidence="6">
    <location>
        <begin position="334"/>
        <end position="356"/>
    </location>
</feature>
<keyword evidence="4 6" id="KW-1133">Transmembrane helix</keyword>
<dbReference type="InterPro" id="IPR002797">
    <property type="entry name" value="Polysacc_synth"/>
</dbReference>
<evidence type="ECO:0000256" key="6">
    <source>
        <dbReference type="SAM" id="Phobius"/>
    </source>
</evidence>
<keyword evidence="5 6" id="KW-0472">Membrane</keyword>